<keyword evidence="3" id="KW-0677">Repeat</keyword>
<dbReference type="SMART" id="SM00320">
    <property type="entry name" value="WD40"/>
    <property type="match status" value="6"/>
</dbReference>
<evidence type="ECO:0000313" key="7">
    <source>
        <dbReference type="EMBL" id="KAH3682621.1"/>
    </source>
</evidence>
<dbReference type="GO" id="GO:0032040">
    <property type="term" value="C:small-subunit processome"/>
    <property type="evidence" value="ECO:0007669"/>
    <property type="project" value="TreeGrafter"/>
</dbReference>
<comment type="caution">
    <text evidence="7">The sequence shown here is derived from an EMBL/GenBank/DDBJ whole genome shotgun (WGS) entry which is preliminary data.</text>
</comment>
<evidence type="ECO:0000256" key="2">
    <source>
        <dbReference type="ARBA" id="ARBA00022574"/>
    </source>
</evidence>
<sequence>MAGDSFFSDPKSKKRVRASKTTSLVSRKKGKTQASSVTPERDSLGDEEISGISGSEDEQGNVSYDEQDNEDDEEDKELDSEEEFEGESAADKRRRLAKQYLENLQNETNTMKYGEYAFDAKDLDDELITSRLKEDVAEQKGFVYRYIADKFLLDEAKSQTTRIGSKGLTGVAVRFPYAYTVSKDMELIKWDIRDFSKKPQRIRHVKGGKKYQEIRTEVQYNGHCDEILAVAVSPDGRFVVTGGRDKRIIVWSSEALAPIKVLPTKDRRGEILGLTFRRNSDQLFVACADLKVRTYSISQFAQLETLYGHEDLVADIAALGQERCVTVGARDRTAMLWKIADETRLTFRGGDTAPKKRGKKDIEEEEEEETEEPEFYAEGSIDCVTMVDDSHFITGSDNGSVSLWSLAKKKPIFTQYLAHGLSATMADTSASGEASEELRKLQVPKPLPYWITALHSVPYSDIFFSGSWDGSIRLWKLHENMRSFECIKKFEGVKGLVTRIDVCEQGKHGKESFRVVASVSKEHRLGRWCDVGKNGVRNSLWSAVIEQQVL</sequence>
<dbReference type="OrthoDB" id="189968at2759"/>
<evidence type="ECO:0000313" key="8">
    <source>
        <dbReference type="Proteomes" id="UP000774326"/>
    </source>
</evidence>
<evidence type="ECO:0000256" key="5">
    <source>
        <dbReference type="PROSITE-ProRule" id="PRU00221"/>
    </source>
</evidence>
<feature type="repeat" description="WD" evidence="5">
    <location>
        <begin position="220"/>
        <end position="261"/>
    </location>
</feature>
<feature type="region of interest" description="Disordered" evidence="6">
    <location>
        <begin position="1"/>
        <end position="92"/>
    </location>
</feature>
<dbReference type="Proteomes" id="UP000774326">
    <property type="component" value="Unassembled WGS sequence"/>
</dbReference>
<dbReference type="GO" id="GO:0034511">
    <property type="term" value="F:U3 snoRNA binding"/>
    <property type="evidence" value="ECO:0007669"/>
    <property type="project" value="InterPro"/>
</dbReference>
<keyword evidence="8" id="KW-1185">Reference proteome</keyword>
<evidence type="ECO:0000256" key="6">
    <source>
        <dbReference type="SAM" id="MobiDB-lite"/>
    </source>
</evidence>
<dbReference type="PANTHER" id="PTHR19865">
    <property type="entry name" value="U3 SMALL NUCLEOLAR RNA INTERACTING PROTEIN 2"/>
    <property type="match status" value="1"/>
</dbReference>
<name>A0A9P8TKW4_WICPI</name>
<dbReference type="PANTHER" id="PTHR19865:SF0">
    <property type="entry name" value="U3 SMALL NUCLEOLAR RNA-INTERACTING PROTEIN 2"/>
    <property type="match status" value="1"/>
</dbReference>
<dbReference type="FunFam" id="2.130.10.10:FF:000644">
    <property type="entry name" value="Rrp9p"/>
    <property type="match status" value="1"/>
</dbReference>
<evidence type="ECO:0000256" key="1">
    <source>
        <dbReference type="ARBA" id="ARBA00004123"/>
    </source>
</evidence>
<accession>A0A9P8TKW4</accession>
<dbReference type="PROSITE" id="PS50294">
    <property type="entry name" value="WD_REPEATS_REGION"/>
    <property type="match status" value="1"/>
</dbReference>
<reference evidence="7" key="1">
    <citation type="journal article" date="2021" name="Open Biol.">
        <title>Shared evolutionary footprints suggest mitochondrial oxidative damage underlies multiple complex I losses in fungi.</title>
        <authorList>
            <person name="Schikora-Tamarit M.A."/>
            <person name="Marcet-Houben M."/>
            <person name="Nosek J."/>
            <person name="Gabaldon T."/>
        </authorList>
    </citation>
    <scope>NUCLEOTIDE SEQUENCE</scope>
    <source>
        <strain evidence="7">CBS2887</strain>
    </source>
</reference>
<evidence type="ECO:0000256" key="3">
    <source>
        <dbReference type="ARBA" id="ARBA00022737"/>
    </source>
</evidence>
<feature type="repeat" description="WD" evidence="5">
    <location>
        <begin position="451"/>
        <end position="485"/>
    </location>
</feature>
<dbReference type="InterPro" id="IPR036322">
    <property type="entry name" value="WD40_repeat_dom_sf"/>
</dbReference>
<gene>
    <name evidence="7" type="ORF">WICPIJ_006410</name>
</gene>
<feature type="compositionally biased region" description="Acidic residues" evidence="6">
    <location>
        <begin position="45"/>
        <end position="88"/>
    </location>
</feature>
<dbReference type="SUPFAM" id="SSF50978">
    <property type="entry name" value="WD40 repeat-like"/>
    <property type="match status" value="1"/>
</dbReference>
<organism evidence="7 8">
    <name type="scientific">Wickerhamomyces pijperi</name>
    <name type="common">Yeast</name>
    <name type="synonym">Pichia pijperi</name>
    <dbReference type="NCBI Taxonomy" id="599730"/>
    <lineage>
        <taxon>Eukaryota</taxon>
        <taxon>Fungi</taxon>
        <taxon>Dikarya</taxon>
        <taxon>Ascomycota</taxon>
        <taxon>Saccharomycotina</taxon>
        <taxon>Saccharomycetes</taxon>
        <taxon>Phaffomycetales</taxon>
        <taxon>Wickerhamomycetaceae</taxon>
        <taxon>Wickerhamomyces</taxon>
    </lineage>
</organism>
<evidence type="ECO:0008006" key="9">
    <source>
        <dbReference type="Google" id="ProtNLM"/>
    </source>
</evidence>
<dbReference type="AlphaFoldDB" id="A0A9P8TKW4"/>
<comment type="subcellular location">
    <subcellularLocation>
        <location evidence="1">Nucleus</location>
    </subcellularLocation>
</comment>
<dbReference type="Gene3D" id="2.130.10.10">
    <property type="entry name" value="YVTN repeat-like/Quinoprotein amine dehydrogenase"/>
    <property type="match status" value="1"/>
</dbReference>
<evidence type="ECO:0000256" key="4">
    <source>
        <dbReference type="ARBA" id="ARBA00023242"/>
    </source>
</evidence>
<dbReference type="Pfam" id="PF00400">
    <property type="entry name" value="WD40"/>
    <property type="match status" value="4"/>
</dbReference>
<keyword evidence="4" id="KW-0539">Nucleus</keyword>
<proteinExistence type="predicted"/>
<feature type="compositionally biased region" description="Acidic residues" evidence="6">
    <location>
        <begin position="363"/>
        <end position="373"/>
    </location>
</feature>
<dbReference type="PROSITE" id="PS50082">
    <property type="entry name" value="WD_REPEATS_2"/>
    <property type="match status" value="3"/>
</dbReference>
<keyword evidence="2 5" id="KW-0853">WD repeat</keyword>
<protein>
    <recommendedName>
        <fullName evidence="9">Ribosomal RNA-processing protein 9</fullName>
    </recommendedName>
</protein>
<dbReference type="InterPro" id="IPR015943">
    <property type="entry name" value="WD40/YVTN_repeat-like_dom_sf"/>
</dbReference>
<reference evidence="7" key="2">
    <citation type="submission" date="2021-01" db="EMBL/GenBank/DDBJ databases">
        <authorList>
            <person name="Schikora-Tamarit M.A."/>
        </authorList>
    </citation>
    <scope>NUCLEOTIDE SEQUENCE</scope>
    <source>
        <strain evidence="7">CBS2887</strain>
    </source>
</reference>
<dbReference type="EMBL" id="JAEUBG010003557">
    <property type="protein sequence ID" value="KAH3682621.1"/>
    <property type="molecule type" value="Genomic_DNA"/>
</dbReference>
<dbReference type="InterPro" id="IPR001680">
    <property type="entry name" value="WD40_rpt"/>
</dbReference>
<feature type="region of interest" description="Disordered" evidence="6">
    <location>
        <begin position="348"/>
        <end position="373"/>
    </location>
</feature>
<feature type="repeat" description="WD" evidence="5">
    <location>
        <begin position="306"/>
        <end position="347"/>
    </location>
</feature>
<dbReference type="InterPro" id="IPR039241">
    <property type="entry name" value="Rrp9-like"/>
</dbReference>